<dbReference type="InterPro" id="IPR004089">
    <property type="entry name" value="MCPsignal_dom"/>
</dbReference>
<evidence type="ECO:0000256" key="3">
    <source>
        <dbReference type="PROSITE-ProRule" id="PRU00284"/>
    </source>
</evidence>
<dbReference type="Gene3D" id="1.10.287.950">
    <property type="entry name" value="Methyl-accepting chemotaxis protein"/>
    <property type="match status" value="1"/>
</dbReference>
<comment type="similarity">
    <text evidence="2">Belongs to the methyl-accepting chemotaxis (MCP) protein family.</text>
</comment>
<dbReference type="InterPro" id="IPR003660">
    <property type="entry name" value="HAMP_dom"/>
</dbReference>
<dbReference type="Gene3D" id="6.10.340.10">
    <property type="match status" value="1"/>
</dbReference>
<dbReference type="SMART" id="SM00304">
    <property type="entry name" value="HAMP"/>
    <property type="match status" value="1"/>
</dbReference>
<proteinExistence type="inferred from homology"/>
<dbReference type="SUPFAM" id="SSF103190">
    <property type="entry name" value="Sensory domain-like"/>
    <property type="match status" value="1"/>
</dbReference>
<dbReference type="PROSITE" id="PS50885">
    <property type="entry name" value="HAMP"/>
    <property type="match status" value="1"/>
</dbReference>
<name>A0A1E3AHC8_9FIRM</name>
<dbReference type="GO" id="GO:0005886">
    <property type="term" value="C:plasma membrane"/>
    <property type="evidence" value="ECO:0007669"/>
    <property type="project" value="TreeGrafter"/>
</dbReference>
<dbReference type="AlphaFoldDB" id="A0A1E3AHC8"/>
<dbReference type="InterPro" id="IPR051310">
    <property type="entry name" value="MCP_chemotaxis"/>
</dbReference>
<feature type="domain" description="HAMP" evidence="6">
    <location>
        <begin position="215"/>
        <end position="267"/>
    </location>
</feature>
<keyword evidence="4" id="KW-0472">Membrane</keyword>
<feature type="transmembrane region" description="Helical" evidence="4">
    <location>
        <begin position="187"/>
        <end position="210"/>
    </location>
</feature>
<evidence type="ECO:0000256" key="1">
    <source>
        <dbReference type="ARBA" id="ARBA00022500"/>
    </source>
</evidence>
<evidence type="ECO:0000313" key="7">
    <source>
        <dbReference type="EMBL" id="ODM07596.1"/>
    </source>
</evidence>
<evidence type="ECO:0000313" key="8">
    <source>
        <dbReference type="Proteomes" id="UP000094067"/>
    </source>
</evidence>
<dbReference type="RefSeq" id="WP_069153199.1">
    <property type="nucleotide sequence ID" value="NZ_MCGH01000002.1"/>
</dbReference>
<dbReference type="CDD" id="cd06225">
    <property type="entry name" value="HAMP"/>
    <property type="match status" value="1"/>
</dbReference>
<dbReference type="InterPro" id="IPR004090">
    <property type="entry name" value="Chemotax_Me-accpt_rcpt"/>
</dbReference>
<accession>A0A1E3AHC8</accession>
<organism evidence="7 8">
    <name type="scientific">Eisenbergiella tayi</name>
    <dbReference type="NCBI Taxonomy" id="1432052"/>
    <lineage>
        <taxon>Bacteria</taxon>
        <taxon>Bacillati</taxon>
        <taxon>Bacillota</taxon>
        <taxon>Clostridia</taxon>
        <taxon>Lachnospirales</taxon>
        <taxon>Lachnospiraceae</taxon>
        <taxon>Eisenbergiella</taxon>
    </lineage>
</organism>
<feature type="domain" description="Methyl-accepting transducer" evidence="5">
    <location>
        <begin position="311"/>
        <end position="540"/>
    </location>
</feature>
<keyword evidence="3" id="KW-0807">Transducer</keyword>
<gene>
    <name evidence="7" type="primary">tap_3</name>
    <name evidence="7" type="ORF">BEI61_03486</name>
</gene>
<evidence type="ECO:0000259" key="6">
    <source>
        <dbReference type="PROSITE" id="PS50885"/>
    </source>
</evidence>
<protein>
    <submittedName>
        <fullName evidence="7">Methyl-accepting chemotaxis protein IV</fullName>
    </submittedName>
</protein>
<dbReference type="PRINTS" id="PR00260">
    <property type="entry name" value="CHEMTRNSDUCR"/>
</dbReference>
<dbReference type="GO" id="GO:0007165">
    <property type="term" value="P:signal transduction"/>
    <property type="evidence" value="ECO:0007669"/>
    <property type="project" value="UniProtKB-KW"/>
</dbReference>
<evidence type="ECO:0000256" key="4">
    <source>
        <dbReference type="SAM" id="Phobius"/>
    </source>
</evidence>
<feature type="transmembrane region" description="Helical" evidence="4">
    <location>
        <begin position="12"/>
        <end position="32"/>
    </location>
</feature>
<dbReference type="Proteomes" id="UP000094067">
    <property type="component" value="Unassembled WGS sequence"/>
</dbReference>
<dbReference type="Pfam" id="PF00015">
    <property type="entry name" value="MCPsignal"/>
    <property type="match status" value="1"/>
</dbReference>
<evidence type="ECO:0000256" key="2">
    <source>
        <dbReference type="ARBA" id="ARBA00029447"/>
    </source>
</evidence>
<evidence type="ECO:0000259" key="5">
    <source>
        <dbReference type="PROSITE" id="PS50111"/>
    </source>
</evidence>
<dbReference type="GO" id="GO:0004888">
    <property type="term" value="F:transmembrane signaling receptor activity"/>
    <property type="evidence" value="ECO:0007669"/>
    <property type="project" value="InterPro"/>
</dbReference>
<reference evidence="7 8" key="1">
    <citation type="submission" date="2016-07" db="EMBL/GenBank/DDBJ databases">
        <title>Characterization of isolates of Eisenbergiella tayi derived from blood cultures, using whole genome sequencing.</title>
        <authorList>
            <person name="Burdz T."/>
            <person name="Wiebe D."/>
            <person name="Huynh C."/>
            <person name="Bernard K."/>
        </authorList>
    </citation>
    <scope>NUCLEOTIDE SEQUENCE [LARGE SCALE GENOMIC DNA]</scope>
    <source>
        <strain evidence="7 8">NML 110608</strain>
    </source>
</reference>
<dbReference type="InterPro" id="IPR029151">
    <property type="entry name" value="Sensor-like_sf"/>
</dbReference>
<dbReference type="PROSITE" id="PS50111">
    <property type="entry name" value="CHEMOTAXIS_TRANSDUC_2"/>
    <property type="match status" value="1"/>
</dbReference>
<dbReference type="SMART" id="SM00283">
    <property type="entry name" value="MA"/>
    <property type="match status" value="1"/>
</dbReference>
<comment type="caution">
    <text evidence="7">The sequence shown here is derived from an EMBL/GenBank/DDBJ whole genome shotgun (WGS) entry which is preliminary data.</text>
</comment>
<keyword evidence="4" id="KW-1133">Transmembrane helix</keyword>
<dbReference type="GO" id="GO:0006935">
    <property type="term" value="P:chemotaxis"/>
    <property type="evidence" value="ECO:0007669"/>
    <property type="project" value="UniProtKB-KW"/>
</dbReference>
<dbReference type="PANTHER" id="PTHR43531">
    <property type="entry name" value="PROTEIN ICFG"/>
    <property type="match status" value="1"/>
</dbReference>
<keyword evidence="1" id="KW-0145">Chemotaxis</keyword>
<dbReference type="Pfam" id="PF00672">
    <property type="entry name" value="HAMP"/>
    <property type="match status" value="1"/>
</dbReference>
<dbReference type="Gene3D" id="3.30.450.20">
    <property type="entry name" value="PAS domain"/>
    <property type="match status" value="1"/>
</dbReference>
<sequence length="564" mass="61322">MSKSIARKLSFAIIIAVMFCTLSISIISFIFFRNASIDSNAQRALNIAQSAAAIVNSSDFTQIIDTLEKNDNWYHAKQALDKVKTDTDVAFLYVLDARISDSATYYIEGYNPATDFEEFDLGTKESIDAYDENLFKTVSSGQARVTGVYSAGGYGKTVTGYAPIKDGSTVVGVVGVDISLDDVMQEVYMFALRLFLIVVIFCILFGFVSVRLVNNYLGKPIVELTKAADLLAEGNVDINISMQRNDEIGQLAASFQTMIHGIQAQISVMEELADGNLNITPKLRSEQDAMNKALEKMIHKLNVMFREILSSANQVSGAANQISMTSQQLASSSIQQTSSIEQFAGNVAHVYEQSEVTLSKTSDAHSADSDAGSIIQESTELMQDMTDAMNDINKSSLEISNIIKTINDIAFQTNILALNAAVEAARAGQHGKGFAVVADEVRNLAAKSAQAAQETSSLIERSAENVKHGNKITNTTRESLGKVENISRRISEVLRHIDSAAELQKETIVGMNQSVEQISSLVHNNSALAEESAASAEELAAQANLLNQIVSNFRLRNTENVNSR</sequence>
<keyword evidence="4" id="KW-0812">Transmembrane</keyword>
<dbReference type="EMBL" id="MCGH01000002">
    <property type="protein sequence ID" value="ODM07596.1"/>
    <property type="molecule type" value="Genomic_DNA"/>
</dbReference>
<dbReference type="SUPFAM" id="SSF58104">
    <property type="entry name" value="Methyl-accepting chemotaxis protein (MCP) signaling domain"/>
    <property type="match status" value="1"/>
</dbReference>
<dbReference type="PANTHER" id="PTHR43531:SF11">
    <property type="entry name" value="METHYL-ACCEPTING CHEMOTAXIS PROTEIN 3"/>
    <property type="match status" value="1"/>
</dbReference>